<evidence type="ECO:0000313" key="3">
    <source>
        <dbReference type="Proteomes" id="UP000198508"/>
    </source>
</evidence>
<proteinExistence type="predicted"/>
<dbReference type="AlphaFoldDB" id="A0A1I0DFI8"/>
<sequence>MRDLKPYLDYPVSIDRLMDNLHHICMWERLSGTEEELEAFCYMERELKEAGAETEMIFHDAYISLPVSAKLYINGQEYMCHTASMAKSTPPQGVKGTLVYVEGGPEEITAERCRDRIVMLGGGAGFEKIHKAWKSGARGVIGCPGEHFHEKIISNAWGSPTPSTRDLIPDIPYVSVLEKTREEIVELVENGIYEACILTEVDTGWRKIPLLFADIRAEQKTDRYVMLSGHLDSWYYGATDNGTANCIQLELARIAAQHRRDMKRNIKIVIYSGHSHGRYAGSAWHADNYWNDLHKNCVLNMNCDIIGGKGATDLSRSIIMPEVRGVAADFIKAYTGCEFRGGRCGRNGDQSYYINGVSSAFSSFSKQPRPDNLENRLQQTRSGAYDFGWWWHTTDDLTDKVEPEYFLRDARIYISIAMYFACNSIIPLDFRETARELCDLVDYWAQRAQGRYDLSEPQRLADCLLERFERLYGDEPKEVETFNHLLLALGRILVPLNYTTGNIYENDSGVPLPPMPSLKLIDDLIRTPVGSSDAYDIMTALNHKRNFVLDSFERAIELTDRYMDGLAEEV</sequence>
<name>A0A1I0DFI8_9FIRM</name>
<dbReference type="GeneID" id="93276227"/>
<dbReference type="STRING" id="460384.SAMN05216313_104167"/>
<keyword evidence="2" id="KW-0645">Protease</keyword>
<keyword evidence="3" id="KW-1185">Reference proteome</keyword>
<gene>
    <name evidence="2" type="ORF">SAMN05216313_104167</name>
</gene>
<dbReference type="InterPro" id="IPR007484">
    <property type="entry name" value="Peptidase_M28"/>
</dbReference>
<dbReference type="Gene3D" id="3.40.630.10">
    <property type="entry name" value="Zn peptidases"/>
    <property type="match status" value="1"/>
</dbReference>
<dbReference type="GO" id="GO:0004180">
    <property type="term" value="F:carboxypeptidase activity"/>
    <property type="evidence" value="ECO:0007669"/>
    <property type="project" value="UniProtKB-KW"/>
</dbReference>
<dbReference type="InterPro" id="IPR039373">
    <property type="entry name" value="Peptidase_M28B"/>
</dbReference>
<organism evidence="2 3">
    <name type="scientific">Enterocloster lavalensis</name>
    <dbReference type="NCBI Taxonomy" id="460384"/>
    <lineage>
        <taxon>Bacteria</taxon>
        <taxon>Bacillati</taxon>
        <taxon>Bacillota</taxon>
        <taxon>Clostridia</taxon>
        <taxon>Lachnospirales</taxon>
        <taxon>Lachnospiraceae</taxon>
        <taxon>Enterocloster</taxon>
    </lineage>
</organism>
<dbReference type="PANTHER" id="PTHR10404">
    <property type="entry name" value="N-ACETYLATED-ALPHA-LINKED ACIDIC DIPEPTIDASE"/>
    <property type="match status" value="1"/>
</dbReference>
<dbReference type="SUPFAM" id="SSF53187">
    <property type="entry name" value="Zn-dependent exopeptidases"/>
    <property type="match status" value="1"/>
</dbReference>
<dbReference type="EMBL" id="FOIM01000004">
    <property type="protein sequence ID" value="SET31157.1"/>
    <property type="molecule type" value="Genomic_DNA"/>
</dbReference>
<dbReference type="Proteomes" id="UP000198508">
    <property type="component" value="Unassembled WGS sequence"/>
</dbReference>
<dbReference type="Pfam" id="PF04389">
    <property type="entry name" value="Peptidase_M28"/>
    <property type="match status" value="1"/>
</dbReference>
<dbReference type="Gene3D" id="3.50.30.30">
    <property type="match status" value="1"/>
</dbReference>
<keyword evidence="2" id="KW-0378">Hydrolase</keyword>
<dbReference type="PANTHER" id="PTHR10404:SF46">
    <property type="entry name" value="VACUOLAR PROTEIN SORTING-ASSOCIATED PROTEIN 70"/>
    <property type="match status" value="1"/>
</dbReference>
<evidence type="ECO:0000313" key="2">
    <source>
        <dbReference type="EMBL" id="SET31157.1"/>
    </source>
</evidence>
<evidence type="ECO:0000259" key="1">
    <source>
        <dbReference type="Pfam" id="PF04389"/>
    </source>
</evidence>
<accession>A0A1I0DFI8</accession>
<keyword evidence="2" id="KW-0121">Carboxypeptidase</keyword>
<dbReference type="RefSeq" id="WP_092361431.1">
    <property type="nucleotide sequence ID" value="NZ_DAINWJ010000235.1"/>
</dbReference>
<reference evidence="3" key="1">
    <citation type="submission" date="2016-10" db="EMBL/GenBank/DDBJ databases">
        <authorList>
            <person name="Varghese N."/>
            <person name="Submissions S."/>
        </authorList>
    </citation>
    <scope>NUCLEOTIDE SEQUENCE [LARGE SCALE GENOMIC DNA]</scope>
    <source>
        <strain evidence="3">NLAE-zl-G277</strain>
    </source>
</reference>
<feature type="domain" description="Peptidase M28" evidence="1">
    <location>
        <begin position="215"/>
        <end position="407"/>
    </location>
</feature>
<protein>
    <submittedName>
        <fullName evidence="2">Zn-dependent amino-or carboxypeptidase, M28 family</fullName>
    </submittedName>
</protein>